<gene>
    <name evidence="1" type="ORF">LSH36_3g02045</name>
</gene>
<comment type="caution">
    <text evidence="1">The sequence shown here is derived from an EMBL/GenBank/DDBJ whole genome shotgun (WGS) entry which is preliminary data.</text>
</comment>
<dbReference type="EMBL" id="JAODUP010000003">
    <property type="protein sequence ID" value="KAK2170277.1"/>
    <property type="molecule type" value="Genomic_DNA"/>
</dbReference>
<evidence type="ECO:0000313" key="1">
    <source>
        <dbReference type="EMBL" id="KAK2170277.1"/>
    </source>
</evidence>
<reference evidence="1" key="1">
    <citation type="journal article" date="2023" name="Mol. Biol. Evol.">
        <title>Third-Generation Sequencing Reveals the Adaptive Role of the Epigenome in Three Deep-Sea Polychaetes.</title>
        <authorList>
            <person name="Perez M."/>
            <person name="Aroh O."/>
            <person name="Sun Y."/>
            <person name="Lan Y."/>
            <person name="Juniper S.K."/>
            <person name="Young C.R."/>
            <person name="Angers B."/>
            <person name="Qian P.Y."/>
        </authorList>
    </citation>
    <scope>NUCLEOTIDE SEQUENCE</scope>
    <source>
        <strain evidence="1">P08H-3</strain>
    </source>
</reference>
<dbReference type="Proteomes" id="UP001208570">
    <property type="component" value="Unassembled WGS sequence"/>
</dbReference>
<sequence length="52" mass="5889">MTKVKTELDRLKQLDVTVPVDEPTPWYTPMVVVPKSSGQVHIRVDLTKLNNA</sequence>
<dbReference type="Gene3D" id="3.10.10.10">
    <property type="entry name" value="HIV Type 1 Reverse Transcriptase, subunit A, domain 1"/>
    <property type="match status" value="1"/>
</dbReference>
<keyword evidence="2" id="KW-1185">Reference proteome</keyword>
<dbReference type="SUPFAM" id="SSF56672">
    <property type="entry name" value="DNA/RNA polymerases"/>
    <property type="match status" value="1"/>
</dbReference>
<name>A0AAD9KFD9_9ANNE</name>
<organism evidence="1 2">
    <name type="scientific">Paralvinella palmiformis</name>
    <dbReference type="NCBI Taxonomy" id="53620"/>
    <lineage>
        <taxon>Eukaryota</taxon>
        <taxon>Metazoa</taxon>
        <taxon>Spiralia</taxon>
        <taxon>Lophotrochozoa</taxon>
        <taxon>Annelida</taxon>
        <taxon>Polychaeta</taxon>
        <taxon>Sedentaria</taxon>
        <taxon>Canalipalpata</taxon>
        <taxon>Terebellida</taxon>
        <taxon>Terebelliformia</taxon>
        <taxon>Alvinellidae</taxon>
        <taxon>Paralvinella</taxon>
    </lineage>
</organism>
<accession>A0AAD9KFD9</accession>
<protein>
    <submittedName>
        <fullName evidence="1">Uncharacterized protein</fullName>
    </submittedName>
</protein>
<dbReference type="AlphaFoldDB" id="A0AAD9KFD9"/>
<proteinExistence type="predicted"/>
<dbReference type="InterPro" id="IPR043502">
    <property type="entry name" value="DNA/RNA_pol_sf"/>
</dbReference>
<evidence type="ECO:0000313" key="2">
    <source>
        <dbReference type="Proteomes" id="UP001208570"/>
    </source>
</evidence>